<evidence type="ECO:0000256" key="9">
    <source>
        <dbReference type="ARBA" id="ARBA00023277"/>
    </source>
</evidence>
<dbReference type="PANTHER" id="PTHR11177">
    <property type="entry name" value="CHITINASE"/>
    <property type="match status" value="1"/>
</dbReference>
<evidence type="ECO:0000256" key="12">
    <source>
        <dbReference type="PROSITE-ProRule" id="PRU00261"/>
    </source>
</evidence>
<evidence type="ECO:0000256" key="4">
    <source>
        <dbReference type="ARBA" id="ARBA00012729"/>
    </source>
</evidence>
<keyword evidence="10 13" id="KW-0326">Glycosidase</keyword>
<dbReference type="Gene3D" id="3.30.60.10">
    <property type="entry name" value="Endochitinase-like"/>
    <property type="match status" value="1"/>
</dbReference>
<dbReference type="SUPFAM" id="SSF51445">
    <property type="entry name" value="(Trans)glycosidases"/>
    <property type="match status" value="1"/>
</dbReference>
<dbReference type="InterPro" id="IPR001579">
    <property type="entry name" value="Glyco_hydro_18_chit_AS"/>
</dbReference>
<feature type="region of interest" description="Disordered" evidence="14">
    <location>
        <begin position="1855"/>
        <end position="1894"/>
    </location>
</feature>
<dbReference type="PROSITE" id="PS51910">
    <property type="entry name" value="GH18_2"/>
    <property type="match status" value="1"/>
</dbReference>
<dbReference type="Pfam" id="PF14040">
    <property type="entry name" value="DNase_NucA_NucB"/>
    <property type="match status" value="1"/>
</dbReference>
<dbReference type="InterPro" id="IPR017853">
    <property type="entry name" value="GH"/>
</dbReference>
<evidence type="ECO:0000256" key="10">
    <source>
        <dbReference type="ARBA" id="ARBA00023295"/>
    </source>
</evidence>
<dbReference type="PROSITE" id="PS00026">
    <property type="entry name" value="CHIT_BIND_I_1"/>
    <property type="match status" value="1"/>
</dbReference>
<comment type="similarity">
    <text evidence="3">Belongs to the glycosyl hydrolase 18 family. Chitinase class V subfamily.</text>
</comment>
<dbReference type="Pfam" id="PF00704">
    <property type="entry name" value="Glyco_hydro_18"/>
    <property type="match status" value="1"/>
</dbReference>
<keyword evidence="15" id="KW-0732">Signal</keyword>
<feature type="signal peptide" evidence="15">
    <location>
        <begin position="1"/>
        <end position="22"/>
    </location>
</feature>
<dbReference type="CDD" id="cd00035">
    <property type="entry name" value="ChtBD1"/>
    <property type="match status" value="1"/>
</dbReference>
<feature type="chain" id="PRO_5015658412" description="chitinase" evidence="15">
    <location>
        <begin position="23"/>
        <end position="1918"/>
    </location>
</feature>
<feature type="domain" description="Chitin-binding type-1" evidence="16">
    <location>
        <begin position="63"/>
        <end position="115"/>
    </location>
</feature>
<keyword evidence="11" id="KW-0624">Polysaccharide degradation</keyword>
<gene>
    <name evidence="18" type="ORF">BB8028_0007g04830</name>
</gene>
<dbReference type="SUPFAM" id="SSF57016">
    <property type="entry name" value="Plant lectins/antimicrobial peptides"/>
    <property type="match status" value="1"/>
</dbReference>
<dbReference type="Gene3D" id="3.10.50.10">
    <property type="match status" value="1"/>
</dbReference>
<dbReference type="InterPro" id="IPR029070">
    <property type="entry name" value="Chitinase_insertion_sf"/>
</dbReference>
<dbReference type="PROSITE" id="PS01095">
    <property type="entry name" value="GH18_1"/>
    <property type="match status" value="1"/>
</dbReference>
<keyword evidence="6 12" id="KW-0147">Chitin-binding</keyword>
<comment type="caution">
    <text evidence="12">Lacks conserved residue(s) required for the propagation of feature annotation.</text>
</comment>
<protein>
    <recommendedName>
        <fullName evidence="4">chitinase</fullName>
        <ecNumber evidence="4">3.2.1.14</ecNumber>
    </recommendedName>
</protein>
<evidence type="ECO:0000256" key="8">
    <source>
        <dbReference type="ARBA" id="ARBA00023024"/>
    </source>
</evidence>
<evidence type="ECO:0000313" key="19">
    <source>
        <dbReference type="Proteomes" id="UP000237441"/>
    </source>
</evidence>
<dbReference type="GO" id="GO:0005576">
    <property type="term" value="C:extracellular region"/>
    <property type="evidence" value="ECO:0007669"/>
    <property type="project" value="UniProtKB-SubCell"/>
</dbReference>
<dbReference type="InterPro" id="IPR011583">
    <property type="entry name" value="Chitinase_II/V-like_cat"/>
</dbReference>
<evidence type="ECO:0000256" key="6">
    <source>
        <dbReference type="ARBA" id="ARBA00022669"/>
    </source>
</evidence>
<dbReference type="SUPFAM" id="SSF54556">
    <property type="entry name" value="Chitinase insertion domain"/>
    <property type="match status" value="1"/>
</dbReference>
<evidence type="ECO:0000256" key="2">
    <source>
        <dbReference type="ARBA" id="ARBA00004613"/>
    </source>
</evidence>
<dbReference type="GO" id="GO:0008061">
    <property type="term" value="F:chitin binding"/>
    <property type="evidence" value="ECO:0007669"/>
    <property type="project" value="UniProtKB-UniRule"/>
</dbReference>
<reference evidence="18 19" key="1">
    <citation type="submission" date="2016-07" db="EMBL/GenBank/DDBJ databases">
        <title>Comparative genomics of the entomopathogenic fungus Beauveria bassiana.</title>
        <authorList>
            <person name="Valero Jimenez C.A."/>
            <person name="Zwaan B.J."/>
            <person name="Van Kan J.A."/>
            <person name="Takken W."/>
            <person name="Debets A.J."/>
            <person name="Schoustra S.E."/>
            <person name="Koenraadt C.J."/>
        </authorList>
    </citation>
    <scope>NUCLEOTIDE SEQUENCE [LARGE SCALE GENOMIC DNA]</scope>
    <source>
        <strain evidence="18 19">ARSEF 8028</strain>
    </source>
</reference>
<dbReference type="Proteomes" id="UP000237441">
    <property type="component" value="Unassembled WGS sequence"/>
</dbReference>
<evidence type="ECO:0000256" key="11">
    <source>
        <dbReference type="ARBA" id="ARBA00023326"/>
    </source>
</evidence>
<feature type="compositionally biased region" description="Basic and acidic residues" evidence="14">
    <location>
        <begin position="1009"/>
        <end position="1020"/>
    </location>
</feature>
<organism evidence="18 19">
    <name type="scientific">Beauveria bassiana</name>
    <name type="common">White muscardine disease fungus</name>
    <name type="synonym">Tritirachium shiotae</name>
    <dbReference type="NCBI Taxonomy" id="176275"/>
    <lineage>
        <taxon>Eukaryota</taxon>
        <taxon>Fungi</taxon>
        <taxon>Dikarya</taxon>
        <taxon>Ascomycota</taxon>
        <taxon>Pezizomycotina</taxon>
        <taxon>Sordariomycetes</taxon>
        <taxon>Hypocreomycetidae</taxon>
        <taxon>Hypocreales</taxon>
        <taxon>Cordycipitaceae</taxon>
        <taxon>Beauveria</taxon>
    </lineage>
</organism>
<dbReference type="Gene3D" id="3.20.20.80">
    <property type="entry name" value="Glycosidases"/>
    <property type="match status" value="1"/>
</dbReference>
<evidence type="ECO:0000256" key="7">
    <source>
        <dbReference type="ARBA" id="ARBA00022801"/>
    </source>
</evidence>
<dbReference type="SMART" id="SM00270">
    <property type="entry name" value="ChtBD1"/>
    <property type="match status" value="2"/>
</dbReference>
<evidence type="ECO:0000256" key="13">
    <source>
        <dbReference type="RuleBase" id="RU000489"/>
    </source>
</evidence>
<feature type="disulfide bond" evidence="12">
    <location>
        <begin position="77"/>
        <end position="89"/>
    </location>
</feature>
<proteinExistence type="inferred from homology"/>
<dbReference type="Pfam" id="PF00187">
    <property type="entry name" value="Chitin_bind_1"/>
    <property type="match status" value="1"/>
</dbReference>
<dbReference type="InterPro" id="IPR018371">
    <property type="entry name" value="Chitin-binding_1_CS"/>
</dbReference>
<dbReference type="PANTHER" id="PTHR11177:SF402">
    <property type="entry name" value="CHITINASE"/>
    <property type="match status" value="1"/>
</dbReference>
<evidence type="ECO:0000259" key="17">
    <source>
        <dbReference type="PROSITE" id="PS51910"/>
    </source>
</evidence>
<evidence type="ECO:0000256" key="15">
    <source>
        <dbReference type="SAM" id="SignalP"/>
    </source>
</evidence>
<dbReference type="SMART" id="SM00636">
    <property type="entry name" value="Glyco_18"/>
    <property type="match status" value="1"/>
</dbReference>
<comment type="catalytic activity">
    <reaction evidence="1">
        <text>Random endo-hydrolysis of N-acetyl-beta-D-glucosaminide (1-&gt;4)-beta-linkages in chitin and chitodextrins.</text>
        <dbReference type="EC" id="3.2.1.14"/>
    </reaction>
</comment>
<dbReference type="OrthoDB" id="73875at2759"/>
<dbReference type="GO" id="GO:0008843">
    <property type="term" value="F:endochitinase activity"/>
    <property type="evidence" value="ECO:0007669"/>
    <property type="project" value="UniProtKB-EC"/>
</dbReference>
<keyword evidence="8" id="KW-0146">Chitin degradation</keyword>
<comment type="subcellular location">
    <subcellularLocation>
        <location evidence="2">Secreted</location>
    </subcellularLocation>
</comment>
<dbReference type="InterPro" id="IPR029476">
    <property type="entry name" value="DNase_NucA_NucB"/>
</dbReference>
<keyword evidence="9" id="KW-0119">Carbohydrate metabolism</keyword>
<evidence type="ECO:0000313" key="18">
    <source>
        <dbReference type="EMBL" id="PQK17288.1"/>
    </source>
</evidence>
<comment type="caution">
    <text evidence="18">The sequence shown here is derived from an EMBL/GenBank/DDBJ whole genome shotgun (WGS) entry which is preliminary data.</text>
</comment>
<keyword evidence="5" id="KW-0964">Secreted</keyword>
<dbReference type="EMBL" id="JRHA01000007">
    <property type="protein sequence ID" value="PQK17288.1"/>
    <property type="molecule type" value="Genomic_DNA"/>
</dbReference>
<dbReference type="GO" id="GO:0000272">
    <property type="term" value="P:polysaccharide catabolic process"/>
    <property type="evidence" value="ECO:0007669"/>
    <property type="project" value="UniProtKB-KW"/>
</dbReference>
<dbReference type="GO" id="GO:0006032">
    <property type="term" value="P:chitin catabolic process"/>
    <property type="evidence" value="ECO:0007669"/>
    <property type="project" value="UniProtKB-KW"/>
</dbReference>
<name>A0A2S7YMB4_BEABA</name>
<dbReference type="InterPro" id="IPR036861">
    <property type="entry name" value="Endochitinase-like_sf"/>
</dbReference>
<sequence length="1918" mass="214099">MYRNTAFLVVLVALGLLSAVAAQQDSTCSVLKQCRSGCCGPSGQCGFGPEFCGEGCQGTCKAVAECGKYAPKDEFDCPLGVCCSQYGFCGTQPNFCNNCQNKGGCPDVDRPKCDETDDAMKSKVRIAYYNAEGAKRKCDAVQPENIPAGVLTHINVAFEGIDSNLEITDTIGETVARVSRLKKIYAGLRVNIAIGGWVFNDPPTEHRFSDMVSTRPNQEKFINSLIKYMQKYALDGVDIDWEYPVADDRGGNPDDFSNFVLFMSQLRDMFDSVDPGWQITLTLPSSYWYMRGFDIKRLEKYVDWFNMMTYDIHGVWDKEIRFTGPYLKGHTNKTEIEDGLDLLWRNKIDYNKVVMGYGFYGRGFHIKDPNCHTPPNCEFDGPSLPGSCTDTGGILSYAEIQSRKNELGTTVTYDKASTVKYMIYGSNQWISFDDAESFKDKKKYQSSRCLKGLMIWSVDLDNANFDAMAGLFGDENMSKAHGDTRLTDKEKGELVKQLAPYTGQNCYVASKCASSARDSTFGATCFTGYKPVEMAHAPRQIRSDKHEALETCKEGTFHYVCCPEDQMPKNCEWIGAPKRSEIGCSGFCGKKQFQLATDGYIDYKGTGSCYQGRRSLCCDSTDFFQDCWWSDCGHWDENCGNSGKVVAWRLDKDDGSTCKPTDQLRQPLRSYCYPLENCYWSNDITLLDPPKGETKQYSKSYKDFFVCNNKECPYYDIKVTTALIPHTSIDWVKKDAIDCSAYPQMNVVEPAYGLCCNPPSPFKKKLPVDPSFLWSDAHKEDGAENVWEFADDFGNNNMDTSPDNLYENPGDDPYGFIMLNGPDGSLNDNFGKDFTVVSDKEPQGLEKRSLLTTNRTILDNVFEDAPETIYVYCNHAPDSRACRRTFYKGAEDTIIRLPDHVGEGPFARIVSMKRANQPRLPSWVHRKRTIEANRNGIYELRFDYNFGAIKRAENEQVNMRVDFTNLMEYWDDVTDEPADKKRRSSKRDYARHLGFDEWRARVDHAKKRDLEKAGRDEHVASRRSFTPEPDDVSTHAMERRWYGAFKDWLKKLNNIVKDEKGFLPMGWNSVLTLYSGRLECESDAGITFQAGLDVTADFDFDMRTQYAYYFSGTIVPPKIIDTYAYVGAHPYMEAGITVAGEAHLEYTSDRKKIIDTLTYPGLAIKGIAAIGPSLDIWGQIRGEVTVAGSMRVGARYTFKPIELYMPNDDKKLSTASTSLEKNDGDKEGLSPVFEAEVEAKVGFGVLVTPEVNLGLKLGGGIGKFEKTLVDAHISAFVNTTLWFYAKAKAQLEKGWSYEYGIQFFYRVGFSAIVEAILIGSWKTDAYYPFEEQLIDIYGPVRVSSSDTSRKRQLHSSPGGPLPLPLFGLPAPEFGPVRRDLPKFSGPGVFQMGADMSANGTYRDGQDAVMAAAADNGKKEEGTFKFGDFTCVTGGLNGCTAATIPPDPDDPDTLSSIDMASANQTASKRHEADIAKRAVAAAAARGECPEKLPKLYYNCVSYFSDYTLLKQRPRGRSTTMPGICSSVQKFLNNRNGQANSRGTKSSWTLTWDSKRERASRRRGQSCPTKTAARLGFCAGDNLSRRKAAWGDQKLGRALTNCDEFPFASSEEGGSDFYGLYPSVGTGTARTCVPSWQNDQQGLCNKLLSNLDTNIVYYNDRKKPESDATKAEWKNWGPQEDGWVTAGWGNKQRVTGYAKTNLQAHSAGISAAQDQKRESWYHKRNFTVQLAYPKTAAATSPTFPGLRSMSGNLFAGKSYTPRVKALKSMDNVICAVSTNGQNRFRTVSINGYCWDGVQTRKKWGGLIDVIVAFSCRLSFRNTGKRDQIPIGFLGDEPVYGIEKVEGTDIEIEVPEGVELGTGRGPAEDDDVKELDDTSSHNTSFAERDSEDVWDDDVRDVGDSWDVDIADAIEHGLKGEE</sequence>
<evidence type="ECO:0000256" key="1">
    <source>
        <dbReference type="ARBA" id="ARBA00000822"/>
    </source>
</evidence>
<dbReference type="InterPro" id="IPR001002">
    <property type="entry name" value="Chitin-bd_1"/>
</dbReference>
<dbReference type="EC" id="3.2.1.14" evidence="4"/>
<dbReference type="InterPro" id="IPR050314">
    <property type="entry name" value="Glycosyl_Hydrlase_18"/>
</dbReference>
<dbReference type="InterPro" id="IPR001223">
    <property type="entry name" value="Glyco_hydro18_cat"/>
</dbReference>
<evidence type="ECO:0000256" key="5">
    <source>
        <dbReference type="ARBA" id="ARBA00022525"/>
    </source>
</evidence>
<keyword evidence="12" id="KW-1015">Disulfide bond</keyword>
<evidence type="ECO:0000256" key="14">
    <source>
        <dbReference type="SAM" id="MobiDB-lite"/>
    </source>
</evidence>
<feature type="disulfide bond" evidence="12">
    <location>
        <begin position="82"/>
        <end position="96"/>
    </location>
</feature>
<evidence type="ECO:0000256" key="3">
    <source>
        <dbReference type="ARBA" id="ARBA00008682"/>
    </source>
</evidence>
<feature type="domain" description="GH18" evidence="17">
    <location>
        <begin position="123"/>
        <end position="475"/>
    </location>
</feature>
<keyword evidence="7 13" id="KW-0378">Hydrolase</keyword>
<feature type="region of interest" description="Disordered" evidence="14">
    <location>
        <begin position="1009"/>
        <end position="1031"/>
    </location>
</feature>
<accession>A0A2S7YMB4</accession>
<dbReference type="PROSITE" id="PS50941">
    <property type="entry name" value="CHIT_BIND_I_2"/>
    <property type="match status" value="1"/>
</dbReference>
<evidence type="ECO:0000259" key="16">
    <source>
        <dbReference type="PROSITE" id="PS50941"/>
    </source>
</evidence>